<keyword evidence="6" id="KW-0297">G-protein coupled receptor</keyword>
<dbReference type="InterPro" id="IPR017978">
    <property type="entry name" value="GPCR_3_C"/>
</dbReference>
<feature type="transmembrane region" description="Helical" evidence="12">
    <location>
        <begin position="683"/>
        <end position="702"/>
    </location>
</feature>
<dbReference type="Pfam" id="PF00003">
    <property type="entry name" value="7tm_3"/>
    <property type="match status" value="1"/>
</dbReference>
<dbReference type="InterPro" id="IPR050726">
    <property type="entry name" value="mGluR"/>
</dbReference>
<comment type="subcellular location">
    <subcellularLocation>
        <location evidence="1">Cell membrane</location>
        <topology evidence="1">Multi-pass membrane protein</topology>
    </subcellularLocation>
</comment>
<dbReference type="SUPFAM" id="SSF53822">
    <property type="entry name" value="Periplasmic binding protein-like I"/>
    <property type="match status" value="1"/>
</dbReference>
<feature type="transmembrane region" description="Helical" evidence="12">
    <location>
        <begin position="614"/>
        <end position="631"/>
    </location>
</feature>
<feature type="chain" id="PRO_5027671194" evidence="13">
    <location>
        <begin position="22"/>
        <end position="1062"/>
    </location>
</feature>
<evidence type="ECO:0000256" key="7">
    <source>
        <dbReference type="ARBA" id="ARBA00023136"/>
    </source>
</evidence>
<feature type="transmembrane region" description="Helical" evidence="12">
    <location>
        <begin position="575"/>
        <end position="594"/>
    </location>
</feature>
<dbReference type="AlphaFoldDB" id="A0A6P8IIU9"/>
<dbReference type="Gene3D" id="2.10.50.30">
    <property type="entry name" value="GPCR, family 3, nine cysteines domain"/>
    <property type="match status" value="1"/>
</dbReference>
<name>A0A6P8IIU9_ACTTE</name>
<feature type="transmembrane region" description="Helical" evidence="12">
    <location>
        <begin position="792"/>
        <end position="812"/>
    </location>
</feature>
<dbReference type="GO" id="GO:0004930">
    <property type="term" value="F:G protein-coupled receptor activity"/>
    <property type="evidence" value="ECO:0007669"/>
    <property type="project" value="UniProtKB-KW"/>
</dbReference>
<gene>
    <name evidence="16" type="primary">LOC116301808</name>
</gene>
<feature type="transmembrane region" description="Helical" evidence="12">
    <location>
        <begin position="763"/>
        <end position="786"/>
    </location>
</feature>
<dbReference type="InterPro" id="IPR001828">
    <property type="entry name" value="ANF_lig-bd_rcpt"/>
</dbReference>
<keyword evidence="8" id="KW-0675">Receptor</keyword>
<evidence type="ECO:0000256" key="1">
    <source>
        <dbReference type="ARBA" id="ARBA00004651"/>
    </source>
</evidence>
<evidence type="ECO:0000313" key="16">
    <source>
        <dbReference type="RefSeq" id="XP_031566786.1"/>
    </source>
</evidence>
<reference evidence="16" key="1">
    <citation type="submission" date="2025-08" db="UniProtKB">
        <authorList>
            <consortium name="RefSeq"/>
        </authorList>
    </citation>
    <scope>IDENTIFICATION</scope>
    <source>
        <tissue evidence="16">Tentacle</tissue>
    </source>
</reference>
<dbReference type="FunFam" id="3.40.50.2300:FF:000016">
    <property type="entry name" value="Taste 1 receptor member 2"/>
    <property type="match status" value="1"/>
</dbReference>
<evidence type="ECO:0000259" key="14">
    <source>
        <dbReference type="PROSITE" id="PS50259"/>
    </source>
</evidence>
<evidence type="ECO:0000256" key="4">
    <source>
        <dbReference type="ARBA" id="ARBA00022729"/>
    </source>
</evidence>
<dbReference type="PANTHER" id="PTHR24060">
    <property type="entry name" value="METABOTROPIC GLUTAMATE RECEPTOR"/>
    <property type="match status" value="1"/>
</dbReference>
<evidence type="ECO:0000256" key="9">
    <source>
        <dbReference type="ARBA" id="ARBA00023180"/>
    </source>
</evidence>
<dbReference type="RefSeq" id="XP_031566786.1">
    <property type="nucleotide sequence ID" value="XM_031710926.1"/>
</dbReference>
<feature type="transmembrane region" description="Helical" evidence="12">
    <location>
        <begin position="643"/>
        <end position="662"/>
    </location>
</feature>
<dbReference type="Pfam" id="PF01094">
    <property type="entry name" value="ANF_receptor"/>
    <property type="match status" value="1"/>
</dbReference>
<feature type="domain" description="G-protein coupled receptors family 3 profile" evidence="14">
    <location>
        <begin position="572"/>
        <end position="825"/>
    </location>
</feature>
<dbReference type="GO" id="GO:0005886">
    <property type="term" value="C:plasma membrane"/>
    <property type="evidence" value="ECO:0007669"/>
    <property type="project" value="UniProtKB-SubCell"/>
</dbReference>
<evidence type="ECO:0000256" key="12">
    <source>
        <dbReference type="SAM" id="Phobius"/>
    </source>
</evidence>
<dbReference type="InterPro" id="IPR009030">
    <property type="entry name" value="Growth_fac_rcpt_cys_sf"/>
</dbReference>
<organism evidence="15 16">
    <name type="scientific">Actinia tenebrosa</name>
    <name type="common">Australian red waratah sea anemone</name>
    <dbReference type="NCBI Taxonomy" id="6105"/>
    <lineage>
        <taxon>Eukaryota</taxon>
        <taxon>Metazoa</taxon>
        <taxon>Cnidaria</taxon>
        <taxon>Anthozoa</taxon>
        <taxon>Hexacorallia</taxon>
        <taxon>Actiniaria</taxon>
        <taxon>Actiniidae</taxon>
        <taxon>Actinia</taxon>
    </lineage>
</organism>
<dbReference type="Gene3D" id="3.40.50.2300">
    <property type="match status" value="2"/>
</dbReference>
<evidence type="ECO:0000256" key="11">
    <source>
        <dbReference type="SAM" id="MobiDB-lite"/>
    </source>
</evidence>
<keyword evidence="2" id="KW-1003">Cell membrane</keyword>
<dbReference type="SUPFAM" id="SSF57184">
    <property type="entry name" value="Growth factor receptor domain"/>
    <property type="match status" value="1"/>
</dbReference>
<keyword evidence="7 12" id="KW-0472">Membrane</keyword>
<feature type="transmembrane region" description="Helical" evidence="12">
    <location>
        <begin position="728"/>
        <end position="751"/>
    </location>
</feature>
<evidence type="ECO:0000313" key="15">
    <source>
        <dbReference type="Proteomes" id="UP000515163"/>
    </source>
</evidence>
<keyword evidence="10" id="KW-0807">Transducer</keyword>
<dbReference type="Proteomes" id="UP000515163">
    <property type="component" value="Unplaced"/>
</dbReference>
<keyword evidence="15" id="KW-1185">Reference proteome</keyword>
<dbReference type="InParanoid" id="A0A6P8IIU9"/>
<feature type="region of interest" description="Disordered" evidence="11">
    <location>
        <begin position="998"/>
        <end position="1022"/>
    </location>
</feature>
<dbReference type="CDD" id="cd13953">
    <property type="entry name" value="7tm_classC_mGluR-like"/>
    <property type="match status" value="1"/>
</dbReference>
<dbReference type="GeneID" id="116301808"/>
<dbReference type="InterPro" id="IPR028082">
    <property type="entry name" value="Peripla_BP_I"/>
</dbReference>
<dbReference type="PROSITE" id="PS50259">
    <property type="entry name" value="G_PROTEIN_RECEP_F3_4"/>
    <property type="match status" value="1"/>
</dbReference>
<evidence type="ECO:0000256" key="10">
    <source>
        <dbReference type="ARBA" id="ARBA00023224"/>
    </source>
</evidence>
<keyword evidence="3 12" id="KW-0812">Transmembrane</keyword>
<evidence type="ECO:0000256" key="6">
    <source>
        <dbReference type="ARBA" id="ARBA00023040"/>
    </source>
</evidence>
<evidence type="ECO:0000256" key="8">
    <source>
        <dbReference type="ARBA" id="ARBA00023170"/>
    </source>
</evidence>
<evidence type="ECO:0000256" key="3">
    <source>
        <dbReference type="ARBA" id="ARBA00022692"/>
    </source>
</evidence>
<protein>
    <submittedName>
        <fullName evidence="16">Metabotropic glutamate receptor 3-like</fullName>
    </submittedName>
</protein>
<evidence type="ECO:0000256" key="5">
    <source>
        <dbReference type="ARBA" id="ARBA00022989"/>
    </source>
</evidence>
<feature type="signal peptide" evidence="13">
    <location>
        <begin position="1"/>
        <end position="21"/>
    </location>
</feature>
<dbReference type="KEGG" id="aten:116301808"/>
<keyword evidence="4 13" id="KW-0732">Signal</keyword>
<dbReference type="PRINTS" id="PR00248">
    <property type="entry name" value="GPCRMGR"/>
</dbReference>
<proteinExistence type="predicted"/>
<dbReference type="InterPro" id="IPR038550">
    <property type="entry name" value="GPCR_3_9-Cys_sf"/>
</dbReference>
<dbReference type="InterPro" id="IPR000337">
    <property type="entry name" value="GPCR_3"/>
</dbReference>
<accession>A0A6P8IIU9</accession>
<keyword evidence="5 12" id="KW-1133">Transmembrane helix</keyword>
<evidence type="ECO:0000256" key="13">
    <source>
        <dbReference type="SAM" id="SignalP"/>
    </source>
</evidence>
<dbReference type="OrthoDB" id="5984008at2759"/>
<evidence type="ECO:0000256" key="2">
    <source>
        <dbReference type="ARBA" id="ARBA00022475"/>
    </source>
</evidence>
<keyword evidence="9" id="KW-0325">Glycoprotein</keyword>
<sequence>MITLHLIILNAIFVYVSPVNSLINTTIIDEEVSVYQPADVILGGLFPVHSSRLGGKCGDLDMESIALIEAMIYTTDRVNRESLIPWNLTLGYDIRDTCNLVAVSLKRTLDFLSEKKYSITDGDLERCGSNGRQSCDGKLVSVIGAGRNEISVAVNKVLSVFEIPQIGYASTSGILSDKSRFPSFSRTVVPGSHRPKVMSKVVAHFGWTYVALVTSNDPHWRSLSIKFKNLAHSKGICIGIEETLPNNSSAKEMQSIIARIKSKEKLKIILLFTSPLDTNNIIIRADTAKMTGRVWVASEVLAGSSSVMSEHASVTQGMLVIANKLDSVAEFAKYFENLNPAQNTRNPWLRNLWEKVFDCSFMETNKKMCKGTEKMNGIRHMLSFSHVNHVIDAIMAVCHVIKRICKEFIHVNDTRGKEKCLNELTKTKVLSEMFLGPFVFQSLSNRKVYLDSNGDAVSSYRIENLQISFQGAKFQTIGMYSGNTLDIEKNQIQWPNKSITQPFGKCSFPCNAGSYRIHVGSRCCWKCAKCPVGSISKNGLKCTACQSGFTSNENNTSCRKIMHDFFGWGTKEADAIIAVSIISFVLSLTVYVTLIIYKTTPIVSGLGSDTNFRLLWSISFGVLVPFAYIGLPSDNMCKIQSVLFGTSLTFTMSLVLAKAKQLTSKRKKLASRWLVRINSQSQFIFSLFLTIVELFICILWIINKPPSAQIREESAGRSIVVCDNTTSAWYALSAFHILVISIACTYLSYSVRKRLVNYSEAKYILYGMIAFYTIWVILTAVLYGTPVGLHDVAINCLAIIASQLIFLVFIFFPKLYIVFFKSKLNKDAVFYALISADHEIECACKDSKEKLEAEQPSTRPHSLSFREVSSREFPSDLSLETKTFRPSLLKKLSAWPCCACLQRDSTSAADFSDSRENVNNRLALNSYPLPIISIEEGSRSQTSDPGYNVRDDVITNYPTDRCNCDFHPPEDHEYQAENIVSLTAAEDRGAIRGAKIWNKQNGSSEDKLGKRRSRCDNGAPCEKPEEKRISRLIMKGGHIQEDNCLEGAVITNEHGRISESTL</sequence>